<name>A0ABU3RG51_9BACL</name>
<dbReference type="Gene3D" id="1.10.10.60">
    <property type="entry name" value="Homeodomain-like"/>
    <property type="match status" value="2"/>
</dbReference>
<sequence>MPMTASRNGESLPFDDRNQHKSYEYATLFELEEKLCSTMMRSTVKKLQSTLDYIELRMDAIQPEDTSAARRVYLHLMHAIIRTVYKAGFTLRDMMECDIDPCANMEQFATKQEIHRYLEEICLHICRHMLALRVDKNQRIVWEIKSYIDEHFNQDFGLEHVSELVKCSSTYINRLLKQYTGSTFYNLLTARRIVSSKQLLSLNDWTVCQISNKVGYNNVHSFIRAFKRSEGITPGQYRDLLLYNALELE</sequence>
<keyword evidence="6" id="KW-1185">Reference proteome</keyword>
<dbReference type="PANTHER" id="PTHR43280:SF2">
    <property type="entry name" value="HTH-TYPE TRANSCRIPTIONAL REGULATOR EXSA"/>
    <property type="match status" value="1"/>
</dbReference>
<gene>
    <name evidence="5" type="ORF">RQP52_19425</name>
</gene>
<evidence type="ECO:0000259" key="4">
    <source>
        <dbReference type="PROSITE" id="PS01124"/>
    </source>
</evidence>
<reference evidence="5 6" key="1">
    <citation type="submission" date="2023-10" db="EMBL/GenBank/DDBJ databases">
        <title>Paenibacillus strain PFR10 Genome sequencing and assembly.</title>
        <authorList>
            <person name="Kim I."/>
        </authorList>
    </citation>
    <scope>NUCLEOTIDE SEQUENCE [LARGE SCALE GENOMIC DNA]</scope>
    <source>
        <strain evidence="5 6">PFR10</strain>
    </source>
</reference>
<dbReference type="EMBL" id="JAWCUD010000006">
    <property type="protein sequence ID" value="MDU0203254.1"/>
    <property type="molecule type" value="Genomic_DNA"/>
</dbReference>
<keyword evidence="1" id="KW-0805">Transcription regulation</keyword>
<comment type="caution">
    <text evidence="5">The sequence shown here is derived from an EMBL/GenBank/DDBJ whole genome shotgun (WGS) entry which is preliminary data.</text>
</comment>
<dbReference type="PROSITE" id="PS00041">
    <property type="entry name" value="HTH_ARAC_FAMILY_1"/>
    <property type="match status" value="1"/>
</dbReference>
<keyword evidence="3" id="KW-0804">Transcription</keyword>
<accession>A0ABU3RG51</accession>
<evidence type="ECO:0000256" key="3">
    <source>
        <dbReference type="ARBA" id="ARBA00023163"/>
    </source>
</evidence>
<proteinExistence type="predicted"/>
<dbReference type="SUPFAM" id="SSF46689">
    <property type="entry name" value="Homeodomain-like"/>
    <property type="match status" value="1"/>
</dbReference>
<dbReference type="InterPro" id="IPR018062">
    <property type="entry name" value="HTH_AraC-typ_CS"/>
</dbReference>
<dbReference type="InterPro" id="IPR018060">
    <property type="entry name" value="HTH_AraC"/>
</dbReference>
<protein>
    <submittedName>
        <fullName evidence="5">AraC family transcriptional regulator</fullName>
    </submittedName>
</protein>
<dbReference type="PRINTS" id="PR00032">
    <property type="entry name" value="HTHARAC"/>
</dbReference>
<evidence type="ECO:0000256" key="2">
    <source>
        <dbReference type="ARBA" id="ARBA00023125"/>
    </source>
</evidence>
<evidence type="ECO:0000256" key="1">
    <source>
        <dbReference type="ARBA" id="ARBA00023015"/>
    </source>
</evidence>
<evidence type="ECO:0000313" key="6">
    <source>
        <dbReference type="Proteomes" id="UP001260980"/>
    </source>
</evidence>
<dbReference type="Pfam" id="PF12833">
    <property type="entry name" value="HTH_18"/>
    <property type="match status" value="1"/>
</dbReference>
<dbReference type="InterPro" id="IPR009057">
    <property type="entry name" value="Homeodomain-like_sf"/>
</dbReference>
<dbReference type="PANTHER" id="PTHR43280">
    <property type="entry name" value="ARAC-FAMILY TRANSCRIPTIONAL REGULATOR"/>
    <property type="match status" value="1"/>
</dbReference>
<dbReference type="SMART" id="SM00342">
    <property type="entry name" value="HTH_ARAC"/>
    <property type="match status" value="1"/>
</dbReference>
<keyword evidence="2" id="KW-0238">DNA-binding</keyword>
<organism evidence="5 6">
    <name type="scientific">Paenibacillus violae</name>
    <dbReference type="NCBI Taxonomy" id="3077234"/>
    <lineage>
        <taxon>Bacteria</taxon>
        <taxon>Bacillati</taxon>
        <taxon>Bacillota</taxon>
        <taxon>Bacilli</taxon>
        <taxon>Bacillales</taxon>
        <taxon>Paenibacillaceae</taxon>
        <taxon>Paenibacillus</taxon>
    </lineage>
</organism>
<evidence type="ECO:0000313" key="5">
    <source>
        <dbReference type="EMBL" id="MDU0203254.1"/>
    </source>
</evidence>
<feature type="domain" description="HTH araC/xylS-type" evidence="4">
    <location>
        <begin position="142"/>
        <end position="240"/>
    </location>
</feature>
<dbReference type="Proteomes" id="UP001260980">
    <property type="component" value="Unassembled WGS sequence"/>
</dbReference>
<dbReference type="PROSITE" id="PS01124">
    <property type="entry name" value="HTH_ARAC_FAMILY_2"/>
    <property type="match status" value="1"/>
</dbReference>
<dbReference type="InterPro" id="IPR020449">
    <property type="entry name" value="Tscrpt_reg_AraC-type_HTH"/>
</dbReference>